<dbReference type="GeneID" id="56080454"/>
<evidence type="ECO:0000313" key="2">
    <source>
        <dbReference type="EMBL" id="QLH79672.1"/>
    </source>
</evidence>
<keyword evidence="1" id="KW-0812">Transmembrane</keyword>
<dbReference type="Proteomes" id="UP000509667">
    <property type="component" value="Chromosome"/>
</dbReference>
<reference evidence="2 3" key="1">
    <citation type="submission" date="2020-07" db="EMBL/GenBank/DDBJ databases">
        <title>Halosimplex pelagicum sp. nov. and Halosimplex rubrum sp. nov., isolated from salted brown alga Laminaria, and emended description of the genus Halosimplex.</title>
        <authorList>
            <person name="Cui H."/>
        </authorList>
    </citation>
    <scope>NUCLEOTIDE SEQUENCE [LARGE SCALE GENOMIC DNA]</scope>
    <source>
        <strain evidence="2 3">R27</strain>
    </source>
</reference>
<sequence>MAGQSASLLTKTQRTRIKDDFDGLDQEKKRRDQQRIRERFRSGLLDFQLLADYPDRQFEMAFDDLSDDELRTTLASTTIVVERLCELNGIDRDELIKEIRGQTEDYTDTTTAPTLEQIDLQTAAEIRRQTKAEVEEQFEENQWDKRASRLGKLAVAFFLPFPLFAYYDAYVADINMEIFNYLEALLGSAFVLCILGWFLITSLQTLKYDIVPVFVKFRREPRTFVKRRVRNLIKNPGQRIRQMWEEL</sequence>
<gene>
    <name evidence="2" type="ORF">HZS55_21285</name>
</gene>
<dbReference type="RefSeq" id="WP_179909537.1">
    <property type="nucleotide sequence ID" value="NZ_CP058910.1"/>
</dbReference>
<keyword evidence="1" id="KW-0472">Membrane</keyword>
<feature type="transmembrane region" description="Helical" evidence="1">
    <location>
        <begin position="153"/>
        <end position="172"/>
    </location>
</feature>
<dbReference type="AlphaFoldDB" id="A0A7D5TPE4"/>
<keyword evidence="1" id="KW-1133">Transmembrane helix</keyword>
<protein>
    <submittedName>
        <fullName evidence="2">Uncharacterized protein</fullName>
    </submittedName>
</protein>
<proteinExistence type="predicted"/>
<accession>A0A7D5TPE4</accession>
<dbReference type="OrthoDB" id="307947at2157"/>
<organism evidence="2 3">
    <name type="scientific">Halosimplex rubrum</name>
    <dbReference type="NCBI Taxonomy" id="869889"/>
    <lineage>
        <taxon>Archaea</taxon>
        <taxon>Methanobacteriati</taxon>
        <taxon>Methanobacteriota</taxon>
        <taxon>Stenosarchaea group</taxon>
        <taxon>Halobacteria</taxon>
        <taxon>Halobacteriales</taxon>
        <taxon>Haloarculaceae</taxon>
        <taxon>Halosimplex</taxon>
    </lineage>
</organism>
<evidence type="ECO:0000313" key="3">
    <source>
        <dbReference type="Proteomes" id="UP000509667"/>
    </source>
</evidence>
<name>A0A7D5TPE4_9EURY</name>
<evidence type="ECO:0000256" key="1">
    <source>
        <dbReference type="SAM" id="Phobius"/>
    </source>
</evidence>
<dbReference type="KEGG" id="hrr:HZS55_21285"/>
<dbReference type="EMBL" id="CP058910">
    <property type="protein sequence ID" value="QLH79672.1"/>
    <property type="molecule type" value="Genomic_DNA"/>
</dbReference>
<feature type="transmembrane region" description="Helical" evidence="1">
    <location>
        <begin position="178"/>
        <end position="200"/>
    </location>
</feature>
<keyword evidence="3" id="KW-1185">Reference proteome</keyword>